<proteinExistence type="predicted"/>
<evidence type="ECO:0000313" key="1">
    <source>
        <dbReference type="EMBL" id="SVA69802.1"/>
    </source>
</evidence>
<accession>A0A381XZD5</accession>
<gene>
    <name evidence="1" type="ORF">METZ01_LOCUS122656</name>
</gene>
<protein>
    <recommendedName>
        <fullName evidence="2">NIPSNAP domain-containing protein</fullName>
    </recommendedName>
</protein>
<name>A0A381XZD5_9ZZZZ</name>
<sequence length="247" mass="28133">MLKRTISFAVSLVLCAGLYAQDNPNISRLTYLKPKAGQTEKFLAGVKEHTDKYHKKDGHKVRTYRVASGSKTGWFVRSSQPYTWADLDKYTESDAHVAHAAKTVSPYVGENIGPMYWAYLEDLSYNPDTSGKPSKMVRVNFTHVNPLMDGDYIELRRQLKEAHEKTNSDDSFSVFQLVHGGKMHTYAQGFPMNSWSEVPTSGGAQQGSIVNEVFGERAWGQFMSKGRKIIYKRNDEMWIYMKDHSTR</sequence>
<evidence type="ECO:0008006" key="2">
    <source>
        <dbReference type="Google" id="ProtNLM"/>
    </source>
</evidence>
<organism evidence="1">
    <name type="scientific">marine metagenome</name>
    <dbReference type="NCBI Taxonomy" id="408172"/>
    <lineage>
        <taxon>unclassified sequences</taxon>
        <taxon>metagenomes</taxon>
        <taxon>ecological metagenomes</taxon>
    </lineage>
</organism>
<dbReference type="AlphaFoldDB" id="A0A381XZD5"/>
<dbReference type="EMBL" id="UINC01016839">
    <property type="protein sequence ID" value="SVA69802.1"/>
    <property type="molecule type" value="Genomic_DNA"/>
</dbReference>
<reference evidence="1" key="1">
    <citation type="submission" date="2018-05" db="EMBL/GenBank/DDBJ databases">
        <authorList>
            <person name="Lanie J.A."/>
            <person name="Ng W.-L."/>
            <person name="Kazmierczak K.M."/>
            <person name="Andrzejewski T.M."/>
            <person name="Davidsen T.M."/>
            <person name="Wayne K.J."/>
            <person name="Tettelin H."/>
            <person name="Glass J.I."/>
            <person name="Rusch D."/>
            <person name="Podicherti R."/>
            <person name="Tsui H.-C.T."/>
            <person name="Winkler M.E."/>
        </authorList>
    </citation>
    <scope>NUCLEOTIDE SEQUENCE</scope>
</reference>